<dbReference type="Proteomes" id="UP000198823">
    <property type="component" value="Unassembled WGS sequence"/>
</dbReference>
<dbReference type="InterPro" id="IPR050469">
    <property type="entry name" value="Diguanylate_Cyclase"/>
</dbReference>
<dbReference type="CDD" id="cd01949">
    <property type="entry name" value="GGDEF"/>
    <property type="match status" value="1"/>
</dbReference>
<feature type="transmembrane region" description="Helical" evidence="1">
    <location>
        <begin position="175"/>
        <end position="195"/>
    </location>
</feature>
<dbReference type="InterPro" id="IPR043128">
    <property type="entry name" value="Rev_trsase/Diguanyl_cyclase"/>
</dbReference>
<organism evidence="3 4">
    <name type="scientific">Bhargavaea beijingensis</name>
    <dbReference type="NCBI Taxonomy" id="426756"/>
    <lineage>
        <taxon>Bacteria</taxon>
        <taxon>Bacillati</taxon>
        <taxon>Bacillota</taxon>
        <taxon>Bacilli</taxon>
        <taxon>Bacillales</taxon>
        <taxon>Caryophanaceae</taxon>
        <taxon>Bhargavaea</taxon>
    </lineage>
</organism>
<feature type="transmembrane region" description="Helical" evidence="1">
    <location>
        <begin position="202"/>
        <end position="221"/>
    </location>
</feature>
<keyword evidence="1" id="KW-0472">Membrane</keyword>
<dbReference type="SUPFAM" id="SSF55781">
    <property type="entry name" value="GAF domain-like"/>
    <property type="match status" value="1"/>
</dbReference>
<dbReference type="RefSeq" id="WP_092096984.1">
    <property type="nucleotide sequence ID" value="NZ_FNAR01000009.1"/>
</dbReference>
<dbReference type="PANTHER" id="PTHR45138:SF9">
    <property type="entry name" value="DIGUANYLATE CYCLASE DGCM-RELATED"/>
    <property type="match status" value="1"/>
</dbReference>
<gene>
    <name evidence="3" type="ORF">SAMN04488126_10912</name>
</gene>
<dbReference type="Gene3D" id="3.30.70.270">
    <property type="match status" value="1"/>
</dbReference>
<keyword evidence="1" id="KW-0812">Transmembrane</keyword>
<protein>
    <submittedName>
        <fullName evidence="3">Diguanylate cyclase (GGDEF) domain-containing protein</fullName>
    </submittedName>
</protein>
<feature type="transmembrane region" description="Helical" evidence="1">
    <location>
        <begin position="138"/>
        <end position="155"/>
    </location>
</feature>
<evidence type="ECO:0000259" key="2">
    <source>
        <dbReference type="PROSITE" id="PS50887"/>
    </source>
</evidence>
<dbReference type="GO" id="GO:1902201">
    <property type="term" value="P:negative regulation of bacterial-type flagellum-dependent cell motility"/>
    <property type="evidence" value="ECO:0007669"/>
    <property type="project" value="TreeGrafter"/>
</dbReference>
<reference evidence="3 4" key="1">
    <citation type="submission" date="2016-10" db="EMBL/GenBank/DDBJ databases">
        <authorList>
            <person name="de Groot N.N."/>
        </authorList>
    </citation>
    <scope>NUCLEOTIDE SEQUENCE [LARGE SCALE GENOMIC DNA]</scope>
    <source>
        <strain evidence="3 4">CGMCC 1.6762</strain>
    </source>
</reference>
<feature type="transmembrane region" description="Helical" evidence="1">
    <location>
        <begin position="36"/>
        <end position="54"/>
    </location>
</feature>
<dbReference type="InterPro" id="IPR000160">
    <property type="entry name" value="GGDEF_dom"/>
</dbReference>
<dbReference type="EMBL" id="FNAR01000009">
    <property type="protein sequence ID" value="SDE45140.1"/>
    <property type="molecule type" value="Genomic_DNA"/>
</dbReference>
<keyword evidence="1" id="KW-1133">Transmembrane helix</keyword>
<dbReference type="GO" id="GO:0052621">
    <property type="term" value="F:diguanylate cyclase activity"/>
    <property type="evidence" value="ECO:0007669"/>
    <property type="project" value="TreeGrafter"/>
</dbReference>
<dbReference type="GO" id="GO:0005886">
    <property type="term" value="C:plasma membrane"/>
    <property type="evidence" value="ECO:0007669"/>
    <property type="project" value="TreeGrafter"/>
</dbReference>
<dbReference type="SMART" id="SM00267">
    <property type="entry name" value="GGDEF"/>
    <property type="match status" value="1"/>
</dbReference>
<dbReference type="PANTHER" id="PTHR45138">
    <property type="entry name" value="REGULATORY COMPONENTS OF SENSORY TRANSDUCTION SYSTEM"/>
    <property type="match status" value="1"/>
</dbReference>
<dbReference type="InterPro" id="IPR029787">
    <property type="entry name" value="Nucleotide_cyclase"/>
</dbReference>
<dbReference type="SUPFAM" id="SSF55073">
    <property type="entry name" value="Nucleotide cyclase"/>
    <property type="match status" value="1"/>
</dbReference>
<sequence length="564" mass="63173">MEIGKGERILLPMAWLLLVPGGMALLWQFGPDIDDWIAFAIMAGAAFVTGLFPLEFRNIAVSFQQWLLFAIFLRFGAAAEVLVSQLIVLATVFFSKSVLPPVHRFMINSLIFFCSSVMAAGVFFLSGGVTGSTSVSHVAGYGLLYMVTYLATNHLCLLTDSKWSGRPYNLRSRETLWDAASLLVTYPFGIAAYFLELTYGPGGLVPILIPFFIALLFAARYNTSESVNRRLESASKIGYELAGRLNSEELIRLFIHRIRQVKEADAVYLIESSEGRFLATNAWEEDKLTNNPRHLLITDSNRSGFDRLRAAVFGTAAEWKRALPFRLPEGIESVMVAPLSEENQLTGFVVAGSYRRHLFDREDCQIFDLLCTHFTVSLEKARYFETAASYSERCPLTGLRNYGWLERELERRVSNVNGGVLSRLSLIILDIDHFKRLNDTYGHQSGNDILISLAAILEKNTEGKGQVARFGGEEFVILLPGWRKEEAVEFAETLRKYIEHSIFEIRPDLGAERQKEFVGITASFSVASVPEDTDDPMDLLRNADRALYVGGKQSGRNKVGVYGR</sequence>
<dbReference type="STRING" id="426756.SAMN04488126_10912"/>
<evidence type="ECO:0000256" key="1">
    <source>
        <dbReference type="SAM" id="Phobius"/>
    </source>
</evidence>
<dbReference type="AlphaFoldDB" id="A0A1G7D271"/>
<dbReference type="Gene3D" id="3.30.450.40">
    <property type="match status" value="1"/>
</dbReference>
<evidence type="ECO:0000313" key="4">
    <source>
        <dbReference type="Proteomes" id="UP000198823"/>
    </source>
</evidence>
<feature type="transmembrane region" description="Helical" evidence="1">
    <location>
        <begin position="66"/>
        <end position="93"/>
    </location>
</feature>
<dbReference type="InterPro" id="IPR029016">
    <property type="entry name" value="GAF-like_dom_sf"/>
</dbReference>
<feature type="transmembrane region" description="Helical" evidence="1">
    <location>
        <begin position="9"/>
        <end position="30"/>
    </location>
</feature>
<dbReference type="PROSITE" id="PS50887">
    <property type="entry name" value="GGDEF"/>
    <property type="match status" value="1"/>
</dbReference>
<proteinExistence type="predicted"/>
<accession>A0A1G7D271</accession>
<dbReference type="OrthoDB" id="9759607at2"/>
<name>A0A1G7D271_9BACL</name>
<dbReference type="Pfam" id="PF00990">
    <property type="entry name" value="GGDEF"/>
    <property type="match status" value="1"/>
</dbReference>
<dbReference type="NCBIfam" id="TIGR00254">
    <property type="entry name" value="GGDEF"/>
    <property type="match status" value="1"/>
</dbReference>
<feature type="transmembrane region" description="Helical" evidence="1">
    <location>
        <begin position="105"/>
        <end position="126"/>
    </location>
</feature>
<evidence type="ECO:0000313" key="3">
    <source>
        <dbReference type="EMBL" id="SDE45140.1"/>
    </source>
</evidence>
<dbReference type="GO" id="GO:0043709">
    <property type="term" value="P:cell adhesion involved in single-species biofilm formation"/>
    <property type="evidence" value="ECO:0007669"/>
    <property type="project" value="TreeGrafter"/>
</dbReference>
<feature type="domain" description="GGDEF" evidence="2">
    <location>
        <begin position="422"/>
        <end position="564"/>
    </location>
</feature>